<sequence length="474" mass="54571">MRKKDILELKKRFKKDYCTFSKMCGCYVNGEKNTILKFRETFLNLDEDEYFKYLEIAKKVLSGTIGNNILELNFPLNEDLINEKQISLMQLKNSQLNDDTLLDDFYKSIIDSYDYTGNFLILIFNDSYDVLTKTKDNQKIDESEEVYEYVLCALCPVELSEPGLRYFEEENSIKARIRDWIVKPPINGFVFPAFIDRSSDVNSIMYYTKNAKDTHPELMENALGCYSKQTATIQKETFQSIIKDSFGANEKKADKVFMDIQDNLNAMVEEYNEMYDDTDSEPISLKNKDIQNLLIESGVPEEITTKIEKSYVESFGDDIPLAENLIDSKILKANEQRKKEEHLKKQVEVLQTRLEQVKQEVAVDNEATPSAEIDDTVVSEEVSETNLEDNLEKDSKNNEEISNTDSEEILENNEEAPDTNLEDSNIDSDYDVILQVKPEKIPEIKSQVIDGQKCIVIPINDDEQAKVNGLDDLI</sequence>
<organism evidence="2 3">
    <name type="scientific">Clostridium sardiniense</name>
    <name type="common">Clostridium absonum</name>
    <dbReference type="NCBI Taxonomy" id="29369"/>
    <lineage>
        <taxon>Bacteria</taxon>
        <taxon>Bacillati</taxon>
        <taxon>Bacillota</taxon>
        <taxon>Clostridia</taxon>
        <taxon>Eubacteriales</taxon>
        <taxon>Clostridiaceae</taxon>
        <taxon>Clostridium</taxon>
    </lineage>
</organism>
<dbReference type="EMBL" id="JAIKTU010000001">
    <property type="protein sequence ID" value="MBY0754172.1"/>
    <property type="molecule type" value="Genomic_DNA"/>
</dbReference>
<dbReference type="Pfam" id="PF14199">
    <property type="entry name" value="DUF4317"/>
    <property type="match status" value="1"/>
</dbReference>
<name>A0ABS7KUB8_CLOSR</name>
<dbReference type="InterPro" id="IPR025466">
    <property type="entry name" value="DUF4317"/>
</dbReference>
<feature type="region of interest" description="Disordered" evidence="1">
    <location>
        <begin position="362"/>
        <end position="425"/>
    </location>
</feature>
<comment type="caution">
    <text evidence="2">The sequence shown here is derived from an EMBL/GenBank/DDBJ whole genome shotgun (WGS) entry which is preliminary data.</text>
</comment>
<proteinExistence type="predicted"/>
<evidence type="ECO:0000313" key="3">
    <source>
        <dbReference type="Proteomes" id="UP001299068"/>
    </source>
</evidence>
<reference evidence="2 3" key="1">
    <citation type="journal article" date="2021" name="Cell Host Microbe">
        <title>in vivo commensal control of Clostridioides difficile virulence.</title>
        <authorList>
            <person name="Girinathan B.P."/>
            <person name="Dibenedetto N."/>
            <person name="Worley J.N."/>
            <person name="Peltier J."/>
            <person name="Arrieta-Ortiz M.L."/>
            <person name="Rupa Christinal Immanuel S."/>
            <person name="Lavin R."/>
            <person name="Delaney M.L."/>
            <person name="Cummins C."/>
            <person name="Hoffmann M."/>
            <person name="Luo Y."/>
            <person name="Gonzalez-Escalona N."/>
            <person name="Allard M."/>
            <person name="Onderdonk A.B."/>
            <person name="Gerber G.K."/>
            <person name="Sonenshein A.L."/>
            <person name="Baliga N."/>
            <person name="Dupuy B."/>
            <person name="Bry L."/>
        </authorList>
    </citation>
    <scope>NUCLEOTIDE SEQUENCE [LARGE SCALE GENOMIC DNA]</scope>
    <source>
        <strain evidence="2 3">DSM 599</strain>
    </source>
</reference>
<protein>
    <submittedName>
        <fullName evidence="2">DUF4317 domain-containing protein</fullName>
    </submittedName>
</protein>
<dbReference type="RefSeq" id="WP_221858605.1">
    <property type="nucleotide sequence ID" value="NZ_JAIKTU010000001.1"/>
</dbReference>
<evidence type="ECO:0000256" key="1">
    <source>
        <dbReference type="SAM" id="MobiDB-lite"/>
    </source>
</evidence>
<dbReference type="Proteomes" id="UP001299068">
    <property type="component" value="Unassembled WGS sequence"/>
</dbReference>
<gene>
    <name evidence="2" type="ORF">K5V21_01755</name>
</gene>
<feature type="compositionally biased region" description="Acidic residues" evidence="1">
    <location>
        <begin position="372"/>
        <end position="389"/>
    </location>
</feature>
<feature type="compositionally biased region" description="Basic and acidic residues" evidence="1">
    <location>
        <begin position="390"/>
        <end position="399"/>
    </location>
</feature>
<feature type="compositionally biased region" description="Acidic residues" evidence="1">
    <location>
        <begin position="405"/>
        <end position="425"/>
    </location>
</feature>
<keyword evidence="3" id="KW-1185">Reference proteome</keyword>
<accession>A0ABS7KUB8</accession>
<evidence type="ECO:0000313" key="2">
    <source>
        <dbReference type="EMBL" id="MBY0754172.1"/>
    </source>
</evidence>